<organism evidence="1">
    <name type="scientific">viral metagenome</name>
    <dbReference type="NCBI Taxonomy" id="1070528"/>
    <lineage>
        <taxon>unclassified sequences</taxon>
        <taxon>metagenomes</taxon>
        <taxon>organismal metagenomes</taxon>
    </lineage>
</organism>
<name>A0A6C0BZC7_9ZZZZ</name>
<sequence length="221" mass="25957">MNIIPLPDELVRAIYSYINPAFEYSGYIQNARGYSKTKAELCNLCTECQMVSYHGTAEEKIDNCVNIASYSCLAAEYLESISLFIDNNPKFKREGVIALHKYKTHFDYEIHEDSIKMMETEISFHRGMWVYPDKPKEILLFHSIPEILFNGTIKDIMYSCIINNIRGFKIALGKYQRKNKIYHLSERDISKFVNEYYNNLDWNKVDVVAYRKGLIRKLMKI</sequence>
<proteinExistence type="predicted"/>
<accession>A0A6C0BZC7</accession>
<evidence type="ECO:0000313" key="1">
    <source>
        <dbReference type="EMBL" id="QHS96874.1"/>
    </source>
</evidence>
<protein>
    <submittedName>
        <fullName evidence="1">Uncharacterized protein</fullName>
    </submittedName>
</protein>
<dbReference type="AlphaFoldDB" id="A0A6C0BZC7"/>
<reference evidence="1" key="1">
    <citation type="journal article" date="2020" name="Nature">
        <title>Giant virus diversity and host interactions through global metagenomics.</title>
        <authorList>
            <person name="Schulz F."/>
            <person name="Roux S."/>
            <person name="Paez-Espino D."/>
            <person name="Jungbluth S."/>
            <person name="Walsh D.A."/>
            <person name="Denef V.J."/>
            <person name="McMahon K.D."/>
            <person name="Konstantinidis K.T."/>
            <person name="Eloe-Fadrosh E.A."/>
            <person name="Kyrpides N.C."/>
            <person name="Woyke T."/>
        </authorList>
    </citation>
    <scope>NUCLEOTIDE SEQUENCE</scope>
    <source>
        <strain evidence="1">GVMAG-M-3300020166-5</strain>
    </source>
</reference>
<dbReference type="EMBL" id="MN739280">
    <property type="protein sequence ID" value="QHS96874.1"/>
    <property type="molecule type" value="Genomic_DNA"/>
</dbReference>